<feature type="non-terminal residue" evidence="1">
    <location>
        <position position="1"/>
    </location>
</feature>
<sequence length="112" mass="12767">KDLSAKKSDLFLLTRDDDKELRSLNREIADLKEKLAVAEQKKREVNQQLVKANIILFSQQIKNLNLGFKISQKEVCGGKLSEEISVAENNNLKGKDEKVESQTNALIEEVRR</sequence>
<gene>
    <name evidence="1" type="ORF">SPELUC_LOCUS1661</name>
</gene>
<organism evidence="1 2">
    <name type="scientific">Cetraspora pellucida</name>
    <dbReference type="NCBI Taxonomy" id="1433469"/>
    <lineage>
        <taxon>Eukaryota</taxon>
        <taxon>Fungi</taxon>
        <taxon>Fungi incertae sedis</taxon>
        <taxon>Mucoromycota</taxon>
        <taxon>Glomeromycotina</taxon>
        <taxon>Glomeromycetes</taxon>
        <taxon>Diversisporales</taxon>
        <taxon>Gigasporaceae</taxon>
        <taxon>Cetraspora</taxon>
    </lineage>
</organism>
<comment type="caution">
    <text evidence="1">The sequence shown here is derived from an EMBL/GenBank/DDBJ whole genome shotgun (WGS) entry which is preliminary data.</text>
</comment>
<evidence type="ECO:0000313" key="2">
    <source>
        <dbReference type="Proteomes" id="UP000789366"/>
    </source>
</evidence>
<proteinExistence type="predicted"/>
<dbReference type="Proteomes" id="UP000789366">
    <property type="component" value="Unassembled WGS sequence"/>
</dbReference>
<protein>
    <submittedName>
        <fullName evidence="1">2849_t:CDS:1</fullName>
    </submittedName>
</protein>
<keyword evidence="2" id="KW-1185">Reference proteome</keyword>
<accession>A0ACA9KF16</accession>
<reference evidence="1" key="1">
    <citation type="submission" date="2021-06" db="EMBL/GenBank/DDBJ databases">
        <authorList>
            <person name="Kallberg Y."/>
            <person name="Tangrot J."/>
            <person name="Rosling A."/>
        </authorList>
    </citation>
    <scope>NUCLEOTIDE SEQUENCE</scope>
    <source>
        <strain evidence="1">28 12/20/2015</strain>
    </source>
</reference>
<name>A0ACA9KF16_9GLOM</name>
<evidence type="ECO:0000313" key="1">
    <source>
        <dbReference type="EMBL" id="CAG8470275.1"/>
    </source>
</evidence>
<dbReference type="EMBL" id="CAJVPW010000936">
    <property type="protein sequence ID" value="CAG8470275.1"/>
    <property type="molecule type" value="Genomic_DNA"/>
</dbReference>